<evidence type="ECO:0000256" key="1">
    <source>
        <dbReference type="ARBA" id="ARBA00004479"/>
    </source>
</evidence>
<evidence type="ECO:0000256" key="11">
    <source>
        <dbReference type="SAM" id="SignalP"/>
    </source>
</evidence>
<dbReference type="GeneID" id="101363658"/>
<evidence type="ECO:0000256" key="4">
    <source>
        <dbReference type="ARBA" id="ARBA00022989"/>
    </source>
</evidence>
<proteinExistence type="predicted"/>
<dbReference type="SMART" id="SM00060">
    <property type="entry name" value="FN3"/>
    <property type="match status" value="2"/>
</dbReference>
<feature type="region of interest" description="Disordered" evidence="9">
    <location>
        <begin position="754"/>
        <end position="813"/>
    </location>
</feature>
<feature type="compositionally biased region" description="Low complexity" evidence="9">
    <location>
        <begin position="545"/>
        <end position="554"/>
    </location>
</feature>
<dbReference type="RefSeq" id="XP_004410870.1">
    <property type="nucleotide sequence ID" value="XM_004410813.2"/>
</dbReference>
<keyword evidence="13" id="KW-1185">Reference proteome</keyword>
<dbReference type="SUPFAM" id="SSF49265">
    <property type="entry name" value="Fibronectin type III"/>
    <property type="match status" value="4"/>
</dbReference>
<feature type="region of interest" description="Disordered" evidence="9">
    <location>
        <begin position="649"/>
        <end position="714"/>
    </location>
</feature>
<dbReference type="GO" id="GO:0009897">
    <property type="term" value="C:external side of plasma membrane"/>
    <property type="evidence" value="ECO:0007669"/>
    <property type="project" value="TreeGrafter"/>
</dbReference>
<dbReference type="CDD" id="cd00063">
    <property type="entry name" value="FN3"/>
    <property type="match status" value="2"/>
</dbReference>
<keyword evidence="4 10" id="KW-1133">Transmembrane helix</keyword>
<evidence type="ECO:0000256" key="5">
    <source>
        <dbReference type="ARBA" id="ARBA00023136"/>
    </source>
</evidence>
<keyword evidence="5 10" id="KW-0472">Membrane</keyword>
<dbReference type="Pfam" id="PF21460">
    <property type="entry name" value="IL3Rb_N"/>
    <property type="match status" value="1"/>
</dbReference>
<comment type="subcellular location">
    <subcellularLocation>
        <location evidence="1">Membrane</location>
        <topology evidence="1">Single-pass type I membrane protein</topology>
    </subcellularLocation>
</comment>
<evidence type="ECO:0000313" key="13">
    <source>
        <dbReference type="Proteomes" id="UP000245340"/>
    </source>
</evidence>
<feature type="domain" description="Fibronectin type-III" evidence="12">
    <location>
        <begin position="337"/>
        <end position="434"/>
    </location>
</feature>
<dbReference type="InterPro" id="IPR048668">
    <property type="entry name" value="IL3RB_N"/>
</dbReference>
<dbReference type="Gene3D" id="2.60.40.10">
    <property type="entry name" value="Immunoglobulins"/>
    <property type="match status" value="4"/>
</dbReference>
<dbReference type="InterPro" id="IPR013783">
    <property type="entry name" value="Ig-like_fold"/>
</dbReference>
<dbReference type="GO" id="GO:0004896">
    <property type="term" value="F:cytokine receptor activity"/>
    <property type="evidence" value="ECO:0007669"/>
    <property type="project" value="InterPro"/>
</dbReference>
<organism evidence="13 14">
    <name type="scientific">Odobenus rosmarus divergens</name>
    <name type="common">Pacific walrus</name>
    <dbReference type="NCBI Taxonomy" id="9708"/>
    <lineage>
        <taxon>Eukaryota</taxon>
        <taxon>Metazoa</taxon>
        <taxon>Chordata</taxon>
        <taxon>Craniata</taxon>
        <taxon>Vertebrata</taxon>
        <taxon>Euteleostomi</taxon>
        <taxon>Mammalia</taxon>
        <taxon>Eutheria</taxon>
        <taxon>Laurasiatheria</taxon>
        <taxon>Carnivora</taxon>
        <taxon>Caniformia</taxon>
        <taxon>Pinnipedia</taxon>
        <taxon>Odobenidae</taxon>
        <taxon>Odobenus</taxon>
    </lineage>
</organism>
<dbReference type="KEGG" id="oro:101363658"/>
<feature type="domain" description="Fibronectin type-III" evidence="12">
    <location>
        <begin position="133"/>
        <end position="235"/>
    </location>
</feature>
<evidence type="ECO:0000256" key="7">
    <source>
        <dbReference type="ARBA" id="ARBA00023170"/>
    </source>
</evidence>
<gene>
    <name evidence="14" type="primary">CSF2RB</name>
</gene>
<keyword evidence="3 11" id="KW-0732">Signal</keyword>
<dbReference type="InParanoid" id="A0A2U3WP32"/>
<keyword evidence="6" id="KW-1015">Disulfide bond</keyword>
<evidence type="ECO:0000256" key="2">
    <source>
        <dbReference type="ARBA" id="ARBA00022692"/>
    </source>
</evidence>
<feature type="transmembrane region" description="Helical" evidence="10">
    <location>
        <begin position="436"/>
        <end position="461"/>
    </location>
</feature>
<evidence type="ECO:0000256" key="3">
    <source>
        <dbReference type="ARBA" id="ARBA00022729"/>
    </source>
</evidence>
<dbReference type="Proteomes" id="UP000245340">
    <property type="component" value="Unplaced"/>
</dbReference>
<dbReference type="AlphaFoldDB" id="A0A2U3WP32"/>
<dbReference type="OrthoDB" id="8906725at2759"/>
<dbReference type="Pfam" id="PF09240">
    <property type="entry name" value="IL6Ra-bind"/>
    <property type="match status" value="1"/>
</dbReference>
<feature type="region of interest" description="Disordered" evidence="9">
    <location>
        <begin position="531"/>
        <end position="616"/>
    </location>
</feature>
<dbReference type="PROSITE" id="PS01355">
    <property type="entry name" value="HEMATOPO_REC_S_F1"/>
    <property type="match status" value="1"/>
</dbReference>
<sequence length="902" mass="98136">MVPPRGLLPVVLLALFWGPSVAGAQETVPLQTLSCYNDYKSHITCRWANTQDAQQLINLTLYRRLNEDLPKPVSCDLSNDTALLDHPCSGCVSRRCVIPYEFFVIADRDYFSFRPDRPLGTQLTITLTQHVQAPAPKDLLINTTGDHFLLTWTVALPSSQSHWLSSLEYEVVYKRLQDSWEEASTLYFKSSQAVLAPEHLIPSSTYVARVRTHLAPNSGLSGRPSQWSPEVCWPSQTGDKAQPQNLQCFFDGATVLSCSWEVRSEVASSVSFTLFYKASPNAGEEECSPVQKEEFPGLYVRHRCQIPVPNPGNHSQYTVSLRLKEEEKFIKSSDHIQMAQPTLNVTKSRDGYTLHWTAEEMFYKHIGHTFQVQYKKDAASWEDSKTETLQNAHSMSLPPLEPSTRYQARVRVKPTPSGYNGIWSEWSEERFWDTEWVLPMWVLVLILVFTTLALLPALRFCGMYGYRLNRKWEEKIPNPSKSHLFQNGSAGLQLPGSLSVIISRSPPHKELQGSFFPELDGLFPVDYRHSEVSPLTTEDPKDSSESPSEPDTTPASLDLYSEQARGPQPGLSAPVGKPKSQASGFDFNGPYLGLPHGRSLPDVLGQPGPPQAGVSQKLQAPGSLEYLCLPAGEQVQLVPLAQVVAQGQAKDLERSPGPGAEGNPSLESGVGLGPSAPGLMVGGQGPKNSPSLKDGALTAQPTGSGGPEDGFQASGYVTTTDLALPLPTGLPSVSTVHPPHLPSDQNHSLDLRVAGGLHAGPAPSKPEIEGYVDVPPTPGQSPKSPLGSPAPPTASGPILSLEEPRAEGAPASPHPEGLLVLQQVGDYCFLPGLGSGPLSPQMKPSPPGPCPEIGDPDQVFQAKKALGQAIPQMPAIRHFKALKQQDYLSLPPWDVGRPEEVC</sequence>
<evidence type="ECO:0000256" key="6">
    <source>
        <dbReference type="ARBA" id="ARBA00023157"/>
    </source>
</evidence>
<dbReference type="PANTHER" id="PTHR23037:SF22">
    <property type="entry name" value="CYTOKINE RECEPTOR COMMON SUBUNIT BETA"/>
    <property type="match status" value="1"/>
</dbReference>
<dbReference type="InterPro" id="IPR015321">
    <property type="entry name" value="TypeI_recpt_CBD"/>
</dbReference>
<evidence type="ECO:0000259" key="12">
    <source>
        <dbReference type="PROSITE" id="PS50853"/>
    </source>
</evidence>
<keyword evidence="7 14" id="KW-0675">Receptor</keyword>
<dbReference type="InterPro" id="IPR003961">
    <property type="entry name" value="FN3_dom"/>
</dbReference>
<dbReference type="InterPro" id="IPR003531">
    <property type="entry name" value="Hempt_rcpt_S_F1_CS"/>
</dbReference>
<reference evidence="14" key="1">
    <citation type="submission" date="2025-08" db="UniProtKB">
        <authorList>
            <consortium name="RefSeq"/>
        </authorList>
    </citation>
    <scope>IDENTIFICATION</scope>
</reference>
<evidence type="ECO:0000256" key="10">
    <source>
        <dbReference type="SAM" id="Phobius"/>
    </source>
</evidence>
<dbReference type="CTD" id="1439"/>
<dbReference type="InterPro" id="IPR036116">
    <property type="entry name" value="FN3_sf"/>
</dbReference>
<name>A0A2U3WP32_ODORO</name>
<evidence type="ECO:0000256" key="9">
    <source>
        <dbReference type="SAM" id="MobiDB-lite"/>
    </source>
</evidence>
<keyword evidence="2 10" id="KW-0812">Transmembrane</keyword>
<feature type="signal peptide" evidence="11">
    <location>
        <begin position="1"/>
        <end position="24"/>
    </location>
</feature>
<dbReference type="PROSITE" id="PS50853">
    <property type="entry name" value="FN3"/>
    <property type="match status" value="2"/>
</dbReference>
<evidence type="ECO:0000256" key="8">
    <source>
        <dbReference type="ARBA" id="ARBA00023180"/>
    </source>
</evidence>
<accession>A0A2U3WP32</accession>
<protein>
    <submittedName>
        <fullName evidence="14">Cytokine receptor common subunit beta</fullName>
    </submittedName>
</protein>
<feature type="chain" id="PRO_5015427064" evidence="11">
    <location>
        <begin position="25"/>
        <end position="902"/>
    </location>
</feature>
<keyword evidence="8" id="KW-0325">Glycoprotein</keyword>
<evidence type="ECO:0000313" key="14">
    <source>
        <dbReference type="RefSeq" id="XP_004410870.1"/>
    </source>
</evidence>
<dbReference type="STRING" id="9708.A0A2U3WP32"/>
<dbReference type="PANTHER" id="PTHR23037">
    <property type="entry name" value="CYTOKINE RECEPTOR"/>
    <property type="match status" value="1"/>
</dbReference>